<dbReference type="InterPro" id="IPR029063">
    <property type="entry name" value="SAM-dependent_MTases_sf"/>
</dbReference>
<dbReference type="Proteomes" id="UP001156905">
    <property type="component" value="Unassembled WGS sequence"/>
</dbReference>
<name>A0ABQ6AWA8_9BRAD</name>
<comment type="caution">
    <text evidence="5">The sequence shown here is derived from an EMBL/GenBank/DDBJ whole genome shotgun (WGS) entry which is preliminary data.</text>
</comment>
<sequence length="262" mass="28253">MQWFSERIMLKQTLPESLMSPPRKRADVLLVERGLFESRARARAAIEAGLVTANDKPVAKPSETIAEDAVLQAEPAHPYVSRGGVKLAGALERYPIDIEDHICLDVGASTGGFTEVLLANGASLVFALDVGREQLHPSLRGHPKIVSMEETDIRSYEGKRLPARPDVVVIDVSFISLKTVLPVALSLAAAPMSLLALIKPQFEAERKHNKKGIIRNAAVHQEICDDIAAFAASLGCTGIEVFPSPITGGDGNIEFFLGARRG</sequence>
<dbReference type="SMART" id="SM00363">
    <property type="entry name" value="S4"/>
    <property type="match status" value="1"/>
</dbReference>
<dbReference type="PIRSF" id="PIRSF005578">
    <property type="entry name" value="TlyA"/>
    <property type="match status" value="1"/>
</dbReference>
<dbReference type="Gene3D" id="3.40.50.150">
    <property type="entry name" value="Vaccinia Virus protein VP39"/>
    <property type="match status" value="1"/>
</dbReference>
<dbReference type="SUPFAM" id="SSF55174">
    <property type="entry name" value="Alpha-L RNA-binding motif"/>
    <property type="match status" value="1"/>
</dbReference>
<dbReference type="Gene3D" id="3.10.290.10">
    <property type="entry name" value="RNA-binding S4 domain"/>
    <property type="match status" value="1"/>
</dbReference>
<dbReference type="SUPFAM" id="SSF53335">
    <property type="entry name" value="S-adenosyl-L-methionine-dependent methyltransferases"/>
    <property type="match status" value="1"/>
</dbReference>
<dbReference type="NCBIfam" id="TIGR00478">
    <property type="entry name" value="tly"/>
    <property type="match status" value="1"/>
</dbReference>
<evidence type="ECO:0000256" key="1">
    <source>
        <dbReference type="ARBA" id="ARBA00022884"/>
    </source>
</evidence>
<reference evidence="6" key="1">
    <citation type="journal article" date="2019" name="Int. J. Syst. Evol. Microbiol.">
        <title>The Global Catalogue of Microorganisms (GCM) 10K type strain sequencing project: providing services to taxonomists for standard genome sequencing and annotation.</title>
        <authorList>
            <consortium name="The Broad Institute Genomics Platform"/>
            <consortium name="The Broad Institute Genome Sequencing Center for Infectious Disease"/>
            <person name="Wu L."/>
            <person name="Ma J."/>
        </authorList>
    </citation>
    <scope>NUCLEOTIDE SEQUENCE [LARGE SCALE GENOMIC DNA]</scope>
    <source>
        <strain evidence="6">NBRC 102520</strain>
    </source>
</reference>
<dbReference type="PANTHER" id="PTHR32319">
    <property type="entry name" value="BACTERIAL HEMOLYSIN-LIKE PROTEIN"/>
    <property type="match status" value="1"/>
</dbReference>
<dbReference type="Pfam" id="PF01479">
    <property type="entry name" value="S4"/>
    <property type="match status" value="1"/>
</dbReference>
<keyword evidence="1 3" id="KW-0694">RNA-binding</keyword>
<evidence type="ECO:0000256" key="3">
    <source>
        <dbReference type="PROSITE-ProRule" id="PRU00182"/>
    </source>
</evidence>
<dbReference type="PROSITE" id="PS50889">
    <property type="entry name" value="S4"/>
    <property type="match status" value="1"/>
</dbReference>
<dbReference type="CDD" id="cd00165">
    <property type="entry name" value="S4"/>
    <property type="match status" value="1"/>
</dbReference>
<dbReference type="InterPro" id="IPR002942">
    <property type="entry name" value="S4_RNA-bd"/>
</dbReference>
<dbReference type="PANTHER" id="PTHR32319:SF0">
    <property type="entry name" value="BACTERIAL HEMOLYSIN-LIKE PROTEIN"/>
    <property type="match status" value="1"/>
</dbReference>
<dbReference type="InterPro" id="IPR047048">
    <property type="entry name" value="TlyA"/>
</dbReference>
<accession>A0ABQ6AWA8</accession>
<evidence type="ECO:0000259" key="4">
    <source>
        <dbReference type="SMART" id="SM00363"/>
    </source>
</evidence>
<dbReference type="Pfam" id="PF01728">
    <property type="entry name" value="FtsJ"/>
    <property type="match status" value="1"/>
</dbReference>
<dbReference type="InterPro" id="IPR036986">
    <property type="entry name" value="S4_RNA-bd_sf"/>
</dbReference>
<dbReference type="InterPro" id="IPR004538">
    <property type="entry name" value="Hemolysin_A/TlyA"/>
</dbReference>
<evidence type="ECO:0000256" key="2">
    <source>
        <dbReference type="ARBA" id="ARBA00029460"/>
    </source>
</evidence>
<evidence type="ECO:0000313" key="5">
    <source>
        <dbReference type="EMBL" id="GLR86499.1"/>
    </source>
</evidence>
<comment type="similarity">
    <text evidence="2">Belongs to the TlyA family.</text>
</comment>
<proteinExistence type="inferred from homology"/>
<dbReference type="EMBL" id="BSOW01000010">
    <property type="protein sequence ID" value="GLR86499.1"/>
    <property type="molecule type" value="Genomic_DNA"/>
</dbReference>
<feature type="domain" description="RNA-binding S4" evidence="4">
    <location>
        <begin position="24"/>
        <end position="88"/>
    </location>
</feature>
<evidence type="ECO:0000313" key="6">
    <source>
        <dbReference type="Proteomes" id="UP001156905"/>
    </source>
</evidence>
<dbReference type="InterPro" id="IPR002877">
    <property type="entry name" value="RNA_MeTrfase_FtsJ_dom"/>
</dbReference>
<gene>
    <name evidence="5" type="ORF">GCM10007857_32100</name>
</gene>
<protein>
    <submittedName>
        <fullName evidence="5">TlyA family rRNA (Cytidine-2'-O)-methyltransferase</fullName>
    </submittedName>
</protein>
<keyword evidence="6" id="KW-1185">Reference proteome</keyword>
<organism evidence="5 6">
    <name type="scientific">Bradyrhizobium iriomotense</name>
    <dbReference type="NCBI Taxonomy" id="441950"/>
    <lineage>
        <taxon>Bacteria</taxon>
        <taxon>Pseudomonadati</taxon>
        <taxon>Pseudomonadota</taxon>
        <taxon>Alphaproteobacteria</taxon>
        <taxon>Hyphomicrobiales</taxon>
        <taxon>Nitrobacteraceae</taxon>
        <taxon>Bradyrhizobium</taxon>
    </lineage>
</organism>